<comment type="pathway">
    <text evidence="1 7">Carbohydrate degradation; pentose phosphate pathway; D-glyceraldehyde 3-phosphate and beta-D-fructose 6-phosphate from D-ribose 5-phosphate and D-xylulose 5-phosphate (non-oxidative stage): step 2/3.</text>
</comment>
<evidence type="ECO:0000313" key="9">
    <source>
        <dbReference type="Proteomes" id="UP000509510"/>
    </source>
</evidence>
<evidence type="ECO:0000313" key="8">
    <source>
        <dbReference type="EMBL" id="QKX54171.1"/>
    </source>
</evidence>
<dbReference type="CDD" id="cd12148">
    <property type="entry name" value="fungal_TF_MHR"/>
    <property type="match status" value="1"/>
</dbReference>
<evidence type="ECO:0000256" key="5">
    <source>
        <dbReference type="ARBA" id="ARBA00023126"/>
    </source>
</evidence>
<dbReference type="AlphaFoldDB" id="A0A7H8QL08"/>
<dbReference type="Proteomes" id="UP000509510">
    <property type="component" value="Chromosome I"/>
</dbReference>
<comment type="function">
    <text evidence="7">Catalyzes the rate-limiting step of the non-oxidative phase in the pentose phosphate pathway. Catalyzes the reversible conversion of sedheptulose-7-phosphate and D-glyceraldehyde 3-phosphate into erythrose-4-phosphate and beta-D-fructose 6-phosphate.</text>
</comment>
<dbReference type="InterPro" id="IPR018225">
    <property type="entry name" value="Transaldolase_AS"/>
</dbReference>
<protein>
    <recommendedName>
        <fullName evidence="3 7">Transaldolase</fullName>
        <ecNumber evidence="3 7">2.2.1.2</ecNumber>
    </recommendedName>
</protein>
<dbReference type="RefSeq" id="XP_035340350.1">
    <property type="nucleotide sequence ID" value="XM_035484457.1"/>
</dbReference>
<evidence type="ECO:0000256" key="4">
    <source>
        <dbReference type="ARBA" id="ARBA00022679"/>
    </source>
</evidence>
<evidence type="ECO:0000256" key="6">
    <source>
        <dbReference type="ARBA" id="ARBA00023270"/>
    </source>
</evidence>
<comment type="similarity">
    <text evidence="2">Belongs to the transaldolase family. Type 1 subfamily.</text>
</comment>
<dbReference type="PANTHER" id="PTHR10683:SF18">
    <property type="entry name" value="TRANSALDOLASE"/>
    <property type="match status" value="1"/>
</dbReference>
<dbReference type="CDD" id="cd00957">
    <property type="entry name" value="Transaldolase_TalAB"/>
    <property type="match status" value="1"/>
</dbReference>
<reference evidence="9" key="1">
    <citation type="submission" date="2020-06" db="EMBL/GenBank/DDBJ databases">
        <title>A chromosome-scale genome assembly of Talaromyces rugulosus W13939.</title>
        <authorList>
            <person name="Wang B."/>
            <person name="Guo L."/>
            <person name="Ye K."/>
            <person name="Wang L."/>
        </authorList>
    </citation>
    <scope>NUCLEOTIDE SEQUENCE [LARGE SCALE GENOMIC DNA]</scope>
    <source>
        <strain evidence="9">W13939</strain>
    </source>
</reference>
<dbReference type="OrthoDB" id="1711136at2759"/>
<dbReference type="UniPathway" id="UPA00115">
    <property type="reaction ID" value="UER00414"/>
</dbReference>
<gene>
    <name evidence="8" type="ORF">TRUGW13939_01255</name>
</gene>
<evidence type="ECO:0000256" key="1">
    <source>
        <dbReference type="ARBA" id="ARBA00004857"/>
    </source>
</evidence>
<comment type="catalytic activity">
    <reaction evidence="7">
        <text>D-sedoheptulose 7-phosphate + D-glyceraldehyde 3-phosphate = D-erythrose 4-phosphate + beta-D-fructose 6-phosphate</text>
        <dbReference type="Rhea" id="RHEA:17053"/>
        <dbReference type="ChEBI" id="CHEBI:16897"/>
        <dbReference type="ChEBI" id="CHEBI:57483"/>
        <dbReference type="ChEBI" id="CHEBI:57634"/>
        <dbReference type="ChEBI" id="CHEBI:59776"/>
        <dbReference type="EC" id="2.2.1.2"/>
    </reaction>
</comment>
<dbReference type="EMBL" id="CP055898">
    <property type="protein sequence ID" value="QKX54171.1"/>
    <property type="molecule type" value="Genomic_DNA"/>
</dbReference>
<dbReference type="Pfam" id="PF00923">
    <property type="entry name" value="TAL_FSA"/>
    <property type="match status" value="1"/>
</dbReference>
<dbReference type="KEGG" id="trg:TRUGW13939_01255"/>
<dbReference type="SUPFAM" id="SSF51569">
    <property type="entry name" value="Aldolase"/>
    <property type="match status" value="1"/>
</dbReference>
<dbReference type="InterPro" id="IPR004730">
    <property type="entry name" value="Transaldolase_1"/>
</dbReference>
<dbReference type="GO" id="GO:0004801">
    <property type="term" value="F:transaldolase activity"/>
    <property type="evidence" value="ECO:0007669"/>
    <property type="project" value="UniProtKB-EC"/>
</dbReference>
<evidence type="ECO:0000256" key="3">
    <source>
        <dbReference type="ARBA" id="ARBA00013151"/>
    </source>
</evidence>
<evidence type="ECO:0000256" key="7">
    <source>
        <dbReference type="RuleBase" id="RU000501"/>
    </source>
</evidence>
<keyword evidence="6" id="KW-0704">Schiff base</keyword>
<dbReference type="GO" id="GO:0005975">
    <property type="term" value="P:carbohydrate metabolic process"/>
    <property type="evidence" value="ECO:0007669"/>
    <property type="project" value="InterPro"/>
</dbReference>
<dbReference type="InterPro" id="IPR001585">
    <property type="entry name" value="TAL/FSA"/>
</dbReference>
<dbReference type="GO" id="GO:0005737">
    <property type="term" value="C:cytoplasm"/>
    <property type="evidence" value="ECO:0007669"/>
    <property type="project" value="InterPro"/>
</dbReference>
<sequence length="959" mass="105899">MASNPLNALRGMEAAGTTIIADTADFSFIARFKPSEGTTNPSLLYLAAQQSEYSSLVERSIEHANSLAAKGDAMDVQLEGAVEYLAVLFGAEIYHLTGRVSTEVDVRHSFNTQETVNTALRIIALYKLQGVPKEAVRIKISATWEGIQAGRILEREHGVSVLITIVFGIVQAITAAEAGVACIAPYVGRIGDWFRSQPLPPVDDMGVSRVREMQNYLRKYKHRTQVMGASFRNIEQVKALAGVDLLTIAPSILEKLENDHSEVTPQVTATTAQDVEITPASYINDENAFRWAFNSDACAVEKSADAMRRFAEDTEQLKKLLASKLTLLGVSSRAGNESPCQKSLTVRSLPGREGSKPSLLVMSAGGASRDAMAAALNVLTASKQELPVITAQSWQILREGRIDTLEEHLPRLEESRPVDTLIQPQSVPPTASTSFKRIPEFHHGAGHKVLQYWSRLRVHLTIPNVNVLQFLKNAEGRDKQFTKNPPPDTSQVVLPWSLAKDCLHCWNDITSHIPIGFSVLLESSIFFSNEHISSMLNLLSAYGQNNASGGPQFGKLALEDLLVYTIGLRWLLGEDADMPNICFTLALQQLWRVQMEADEVVIPYLLVVAHIFLYTYAMPSHALGILQIVDAAINRLSVHHNLRSLETSVLIFSQIFYLLQSDILSEIDGSPSLRIPPPLVSDGSVDSTALAMDGQTSTFDYLAANMWLRSSLNLILGHMFITGQAYCQPREVIPFIAEVSMDIETWYRSLPLDLQFVRDARSFYMLSPSISIRMKELSLRYHACISILTRPVLYFVLYHDLENSVTPSPGSALETDRQLEPWVFALCRDCIESSKVIIMTLAQQFNQSTNGIGPHTPFSPLEGHVLSRDDLSGPKNGYATWSDIQLLVGSYAVLLSVQNATSFSSAFRDISAIDEILDMAERVLSWVTSSSLGYARTLEILVNIRHNFRGSTPGTVASC</sequence>
<evidence type="ECO:0000256" key="2">
    <source>
        <dbReference type="ARBA" id="ARBA00008012"/>
    </source>
</evidence>
<name>A0A7H8QL08_TALRU</name>
<keyword evidence="4 7" id="KW-0808">Transferase</keyword>
<dbReference type="Gene3D" id="3.20.20.70">
    <property type="entry name" value="Aldolase class I"/>
    <property type="match status" value="1"/>
</dbReference>
<dbReference type="GeneID" id="55988768"/>
<keyword evidence="9" id="KW-1185">Reference proteome</keyword>
<dbReference type="PANTHER" id="PTHR10683">
    <property type="entry name" value="TRANSALDOLASE"/>
    <property type="match status" value="1"/>
</dbReference>
<dbReference type="EC" id="2.2.1.2" evidence="3 7"/>
<organism evidence="8 9">
    <name type="scientific">Talaromyces rugulosus</name>
    <name type="common">Penicillium rugulosum</name>
    <dbReference type="NCBI Taxonomy" id="121627"/>
    <lineage>
        <taxon>Eukaryota</taxon>
        <taxon>Fungi</taxon>
        <taxon>Dikarya</taxon>
        <taxon>Ascomycota</taxon>
        <taxon>Pezizomycotina</taxon>
        <taxon>Eurotiomycetes</taxon>
        <taxon>Eurotiomycetidae</taxon>
        <taxon>Eurotiales</taxon>
        <taxon>Trichocomaceae</taxon>
        <taxon>Talaromyces</taxon>
        <taxon>Talaromyces sect. Islandici</taxon>
    </lineage>
</organism>
<proteinExistence type="inferred from homology"/>
<accession>A0A7H8QL08</accession>
<dbReference type="GO" id="GO:0006098">
    <property type="term" value="P:pentose-phosphate shunt"/>
    <property type="evidence" value="ECO:0007669"/>
    <property type="project" value="UniProtKB-UniPathway"/>
</dbReference>
<keyword evidence="5 7" id="KW-0570">Pentose shunt</keyword>
<dbReference type="PROSITE" id="PS00958">
    <property type="entry name" value="TRANSALDOLASE_2"/>
    <property type="match status" value="1"/>
</dbReference>
<dbReference type="InterPro" id="IPR013785">
    <property type="entry name" value="Aldolase_TIM"/>
</dbReference>